<gene>
    <name evidence="1" type="ORF">KVP70_31195</name>
    <name evidence="2" type="ORF">L1274_006355</name>
</gene>
<dbReference type="Proteomes" id="UP001162889">
    <property type="component" value="Unassembled WGS sequence"/>
</dbReference>
<accession>A0AA41HJM8</accession>
<evidence type="ECO:0000313" key="2">
    <source>
        <dbReference type="EMBL" id="MCP2012587.1"/>
    </source>
</evidence>
<dbReference type="Proteomes" id="UP001155901">
    <property type="component" value="Unassembled WGS sequence"/>
</dbReference>
<evidence type="ECO:0000313" key="4">
    <source>
        <dbReference type="Proteomes" id="UP001162889"/>
    </source>
</evidence>
<organism evidence="1 3">
    <name type="scientific">Duganella violaceipulchra</name>
    <dbReference type="NCBI Taxonomy" id="2849652"/>
    <lineage>
        <taxon>Bacteria</taxon>
        <taxon>Pseudomonadati</taxon>
        <taxon>Pseudomonadota</taxon>
        <taxon>Betaproteobacteria</taxon>
        <taxon>Burkholderiales</taxon>
        <taxon>Oxalobacteraceae</taxon>
        <taxon>Telluria group</taxon>
        <taxon>Duganella</taxon>
    </lineage>
</organism>
<dbReference type="AlphaFoldDB" id="A0AA41HJM8"/>
<dbReference type="RefSeq" id="WP_217946266.1">
    <property type="nucleotide sequence ID" value="NZ_JAHTGR010000031.1"/>
</dbReference>
<reference evidence="1" key="1">
    <citation type="submission" date="2021-07" db="EMBL/GenBank/DDBJ databases">
        <title>Characterization of violacein-producing bacteria and related species.</title>
        <authorList>
            <person name="Wilson H.S."/>
            <person name="De Leon M.E."/>
        </authorList>
    </citation>
    <scope>NUCLEOTIDE SEQUENCE</scope>
    <source>
        <strain evidence="1">HSC-15S17</strain>
    </source>
</reference>
<sequence>MTTGTLPNNATTDETCSWLSEQTGTPWNLARLLEAGLTPHVWLDYSEEHAGLFAEGITRYPAPIFFVEDTQRLIAGSGDVLIRMTRDSDRISFKLKPPGITMPLDALRFFQRDVAALLENILNPKEEVVAPPPKEILKGITKDEVLRVFGGMAKLDLEKSLLSGIGIFGDDGARVRKNSRAGKNIHLWNPVTLALGLNDVYRVPMSHLKKAFATQPDLRPWKAAWLESLALLGE</sequence>
<keyword evidence="4" id="KW-1185">Reference proteome</keyword>
<name>A0AA41HJM8_9BURK</name>
<evidence type="ECO:0000313" key="1">
    <source>
        <dbReference type="EMBL" id="MBV6325386.1"/>
    </source>
</evidence>
<evidence type="ECO:0000313" key="3">
    <source>
        <dbReference type="Proteomes" id="UP001155901"/>
    </source>
</evidence>
<protein>
    <submittedName>
        <fullName evidence="1">Uncharacterized protein</fullName>
    </submittedName>
</protein>
<comment type="caution">
    <text evidence="1">The sequence shown here is derived from an EMBL/GenBank/DDBJ whole genome shotgun (WGS) entry which is preliminary data.</text>
</comment>
<dbReference type="EMBL" id="JAHTGR010000031">
    <property type="protein sequence ID" value="MBV6325386.1"/>
    <property type="molecule type" value="Genomic_DNA"/>
</dbReference>
<proteinExistence type="predicted"/>
<dbReference type="EMBL" id="JALJZU010000023">
    <property type="protein sequence ID" value="MCP2012587.1"/>
    <property type="molecule type" value="Genomic_DNA"/>
</dbReference>
<reference evidence="2" key="2">
    <citation type="submission" date="2022-03" db="EMBL/GenBank/DDBJ databases">
        <title>Genome Encyclopedia of Bacteria and Archaea VI: Functional Genomics of Type Strains.</title>
        <authorList>
            <person name="Whitman W."/>
        </authorList>
    </citation>
    <scope>NUCLEOTIDE SEQUENCE</scope>
    <source>
        <strain evidence="2">HSC-15S17</strain>
    </source>
</reference>